<reference evidence="3 4" key="1">
    <citation type="submission" date="2023-06" db="EMBL/GenBank/DDBJ databases">
        <title>Paenibacillus polygonum sp. nov., an endophytic bacterium, isolated from Polygonum lapathifolium L. in Nanji Wetland National Nature Reserve, South of Poyang Lake, Jiangxi Province, China.</title>
        <authorList>
            <person name="Yu Z."/>
        </authorList>
    </citation>
    <scope>NUCLEOTIDE SEQUENCE [LARGE SCALE GENOMIC DNA]</scope>
    <source>
        <strain evidence="3 4">C31</strain>
    </source>
</reference>
<proteinExistence type="predicted"/>
<accession>A0ABY8X376</accession>
<sequence>MKKRSFFLVVICFALVAAGCSKSAGTKLYLIPEGYVGWVHIIYDQSKQPEIKKDEGTSIFPIGKDGILKVSNKDAVYGTSINKYFYVDAKGNKVREIDYLEEIHNQNVGNAQIGEGNQVVKTLPTVESFFVGDKSLMKNDEDVYPEDEMEQTK</sequence>
<keyword evidence="4" id="KW-1185">Reference proteome</keyword>
<feature type="domain" description="DUF6843" evidence="2">
    <location>
        <begin position="26"/>
        <end position="122"/>
    </location>
</feature>
<evidence type="ECO:0000256" key="1">
    <source>
        <dbReference type="SAM" id="SignalP"/>
    </source>
</evidence>
<evidence type="ECO:0000313" key="4">
    <source>
        <dbReference type="Proteomes" id="UP001236415"/>
    </source>
</evidence>
<dbReference type="EMBL" id="CP127162">
    <property type="protein sequence ID" value="WIV17680.1"/>
    <property type="molecule type" value="Genomic_DNA"/>
</dbReference>
<dbReference type="Pfam" id="PF20862">
    <property type="entry name" value="DUF6843"/>
    <property type="match status" value="1"/>
</dbReference>
<organism evidence="3 4">
    <name type="scientific">Paenibacillus polygoni</name>
    <dbReference type="NCBI Taxonomy" id="3050112"/>
    <lineage>
        <taxon>Bacteria</taxon>
        <taxon>Bacillati</taxon>
        <taxon>Bacillota</taxon>
        <taxon>Bacilli</taxon>
        <taxon>Bacillales</taxon>
        <taxon>Paenibacillaceae</taxon>
        <taxon>Paenibacillus</taxon>
    </lineage>
</organism>
<gene>
    <name evidence="3" type="ORF">QPK24_14760</name>
</gene>
<feature type="signal peptide" evidence="1">
    <location>
        <begin position="1"/>
        <end position="23"/>
    </location>
</feature>
<keyword evidence="1" id="KW-0732">Signal</keyword>
<evidence type="ECO:0000259" key="2">
    <source>
        <dbReference type="Pfam" id="PF20862"/>
    </source>
</evidence>
<dbReference type="InterPro" id="IPR049293">
    <property type="entry name" value="DUF6843"/>
</dbReference>
<feature type="chain" id="PRO_5045151483" description="DUF6843 domain-containing protein" evidence="1">
    <location>
        <begin position="24"/>
        <end position="153"/>
    </location>
</feature>
<dbReference type="RefSeq" id="WP_285742342.1">
    <property type="nucleotide sequence ID" value="NZ_CP127162.1"/>
</dbReference>
<name>A0ABY8X376_9BACL</name>
<dbReference type="PROSITE" id="PS51257">
    <property type="entry name" value="PROKAR_LIPOPROTEIN"/>
    <property type="match status" value="1"/>
</dbReference>
<evidence type="ECO:0000313" key="3">
    <source>
        <dbReference type="EMBL" id="WIV17680.1"/>
    </source>
</evidence>
<protein>
    <recommendedName>
        <fullName evidence="2">DUF6843 domain-containing protein</fullName>
    </recommendedName>
</protein>
<dbReference type="Proteomes" id="UP001236415">
    <property type="component" value="Chromosome"/>
</dbReference>